<dbReference type="EMBL" id="JH881296">
    <property type="protein sequence ID" value="ELR55154.1"/>
    <property type="molecule type" value="Genomic_DNA"/>
</dbReference>
<name>L8II01_9CETA</name>
<sequence>PMKGRKGMVDWARNSEDRVVIPKSIFTPVSSKELDESSVFVLGAVLYKNLDLILPTLREHLTHTESKVSICLDDAVLTLDDLFPPAELAVEN</sequence>
<evidence type="ECO:0000313" key="1">
    <source>
        <dbReference type="EMBL" id="ELR55154.1"/>
    </source>
</evidence>
<reference evidence="1 2" key="1">
    <citation type="journal article" date="2012" name="Nat. Genet.">
        <title>The yak genome and adaptation to life at high altitude.</title>
        <authorList>
            <person name="Qiu Q."/>
            <person name="Zhang G."/>
            <person name="Ma T."/>
            <person name="Qian W."/>
            <person name="Wang J."/>
            <person name="Ye Z."/>
            <person name="Cao C."/>
            <person name="Hu Q."/>
            <person name="Kim J."/>
            <person name="Larkin D.M."/>
            <person name="Auvil L."/>
            <person name="Capitanu B."/>
            <person name="Ma J."/>
            <person name="Lewin H.A."/>
            <person name="Qian X."/>
            <person name="Lang Y."/>
            <person name="Zhou R."/>
            <person name="Wang L."/>
            <person name="Wang K."/>
            <person name="Xia J."/>
            <person name="Liao S."/>
            <person name="Pan S."/>
            <person name="Lu X."/>
            <person name="Hou H."/>
            <person name="Wang Y."/>
            <person name="Zang X."/>
            <person name="Yin Y."/>
            <person name="Ma H."/>
            <person name="Zhang J."/>
            <person name="Wang Z."/>
            <person name="Zhang Y."/>
            <person name="Zhang D."/>
            <person name="Yonezawa T."/>
            <person name="Hasegawa M."/>
            <person name="Zhong Y."/>
            <person name="Liu W."/>
            <person name="Zhang Y."/>
            <person name="Huang Z."/>
            <person name="Zhang S."/>
            <person name="Long R."/>
            <person name="Yang H."/>
            <person name="Wang J."/>
            <person name="Lenstra J.A."/>
            <person name="Cooper D.N."/>
            <person name="Wu Y."/>
            <person name="Wang J."/>
            <person name="Shi P."/>
            <person name="Wang J."/>
            <person name="Liu J."/>
        </authorList>
    </citation>
    <scope>NUCLEOTIDE SEQUENCE [LARGE SCALE GENOMIC DNA]</scope>
    <source>
        <strain evidence="2">yakQH1</strain>
    </source>
</reference>
<dbReference type="Gene3D" id="2.60.220.50">
    <property type="match status" value="1"/>
</dbReference>
<dbReference type="AlphaFoldDB" id="L8II01"/>
<gene>
    <name evidence="1" type="ORF">M91_12582</name>
</gene>
<protein>
    <submittedName>
        <fullName evidence="1">Brain-specific angiogenesis inhibitor 3</fullName>
    </submittedName>
</protein>
<feature type="non-terminal residue" evidence="1">
    <location>
        <position position="1"/>
    </location>
</feature>
<dbReference type="InterPro" id="IPR046338">
    <property type="entry name" value="GAIN_dom_sf"/>
</dbReference>
<proteinExistence type="predicted"/>
<dbReference type="Proteomes" id="UP000011080">
    <property type="component" value="Unassembled WGS sequence"/>
</dbReference>
<evidence type="ECO:0000313" key="2">
    <source>
        <dbReference type="Proteomes" id="UP000011080"/>
    </source>
</evidence>
<organism evidence="1 2">
    <name type="scientific">Bos mutus</name>
    <name type="common">wild yak</name>
    <dbReference type="NCBI Taxonomy" id="72004"/>
    <lineage>
        <taxon>Eukaryota</taxon>
        <taxon>Metazoa</taxon>
        <taxon>Chordata</taxon>
        <taxon>Craniata</taxon>
        <taxon>Vertebrata</taxon>
        <taxon>Euteleostomi</taxon>
        <taxon>Mammalia</taxon>
        <taxon>Eutheria</taxon>
        <taxon>Laurasiatheria</taxon>
        <taxon>Artiodactyla</taxon>
        <taxon>Ruminantia</taxon>
        <taxon>Pecora</taxon>
        <taxon>Bovidae</taxon>
        <taxon>Bovinae</taxon>
        <taxon>Bos</taxon>
    </lineage>
</organism>
<accession>L8II01</accession>